<evidence type="ECO:0000256" key="2">
    <source>
        <dbReference type="SAM" id="MobiDB-lite"/>
    </source>
</evidence>
<dbReference type="InterPro" id="IPR050268">
    <property type="entry name" value="NADH-dep_flavin_reductase"/>
</dbReference>
<accession>A0A853CEX4</accession>
<dbReference type="SMART" id="SM00903">
    <property type="entry name" value="Flavin_Reduct"/>
    <property type="match status" value="1"/>
</dbReference>
<gene>
    <name evidence="4" type="ORF">GGQ55_002678</name>
</gene>
<dbReference type="PANTHER" id="PTHR30466">
    <property type="entry name" value="FLAVIN REDUCTASE"/>
    <property type="match status" value="1"/>
</dbReference>
<dbReference type="SUPFAM" id="SSF50475">
    <property type="entry name" value="FMN-binding split barrel"/>
    <property type="match status" value="1"/>
</dbReference>
<keyword evidence="5" id="KW-1185">Reference proteome</keyword>
<dbReference type="GO" id="GO:0010181">
    <property type="term" value="F:FMN binding"/>
    <property type="evidence" value="ECO:0007669"/>
    <property type="project" value="InterPro"/>
</dbReference>
<name>A0A853CEX4_9ACTN</name>
<dbReference type="Gene3D" id="2.30.110.10">
    <property type="entry name" value="Electron Transport, Fmn-binding Protein, Chain A"/>
    <property type="match status" value="1"/>
</dbReference>
<evidence type="ECO:0000313" key="4">
    <source>
        <dbReference type="EMBL" id="NYJ06400.1"/>
    </source>
</evidence>
<comment type="caution">
    <text evidence="4">The sequence shown here is derived from an EMBL/GenBank/DDBJ whole genome shotgun (WGS) entry which is preliminary data.</text>
</comment>
<feature type="domain" description="Flavin reductase like" evidence="3">
    <location>
        <begin position="10"/>
        <end position="157"/>
    </location>
</feature>
<organism evidence="4 5">
    <name type="scientific">Petropleomorpha daqingensis</name>
    <dbReference type="NCBI Taxonomy" id="2026353"/>
    <lineage>
        <taxon>Bacteria</taxon>
        <taxon>Bacillati</taxon>
        <taxon>Actinomycetota</taxon>
        <taxon>Actinomycetes</taxon>
        <taxon>Geodermatophilales</taxon>
        <taxon>Geodermatophilaceae</taxon>
        <taxon>Petropleomorpha</taxon>
    </lineage>
</organism>
<dbReference type="RefSeq" id="WP_179717486.1">
    <property type="nucleotide sequence ID" value="NZ_JACBZT010000001.1"/>
</dbReference>
<reference evidence="4 5" key="1">
    <citation type="submission" date="2020-07" db="EMBL/GenBank/DDBJ databases">
        <title>Sequencing the genomes of 1000 actinobacteria strains.</title>
        <authorList>
            <person name="Klenk H.-P."/>
        </authorList>
    </citation>
    <scope>NUCLEOTIDE SEQUENCE [LARGE SCALE GENOMIC DNA]</scope>
    <source>
        <strain evidence="4 5">DSM 104001</strain>
    </source>
</reference>
<dbReference type="Proteomes" id="UP000541969">
    <property type="component" value="Unassembled WGS sequence"/>
</dbReference>
<dbReference type="PANTHER" id="PTHR30466:SF15">
    <property type="entry name" value="POSSIBLE OXIDOREDUCTASE"/>
    <property type="match status" value="1"/>
</dbReference>
<dbReference type="AlphaFoldDB" id="A0A853CEX4"/>
<feature type="compositionally biased region" description="Basic and acidic residues" evidence="2">
    <location>
        <begin position="157"/>
        <end position="174"/>
    </location>
</feature>
<evidence type="ECO:0000259" key="3">
    <source>
        <dbReference type="SMART" id="SM00903"/>
    </source>
</evidence>
<feature type="region of interest" description="Disordered" evidence="2">
    <location>
        <begin position="149"/>
        <end position="174"/>
    </location>
</feature>
<keyword evidence="1" id="KW-0560">Oxidoreductase</keyword>
<dbReference type="Pfam" id="PF01613">
    <property type="entry name" value="Flavin_Reduct"/>
    <property type="match status" value="1"/>
</dbReference>
<evidence type="ECO:0000313" key="5">
    <source>
        <dbReference type="Proteomes" id="UP000541969"/>
    </source>
</evidence>
<protein>
    <submittedName>
        <fullName evidence="4">Flavin reductase (DIM6/NTAB) family NADH-FMN oxidoreductase RutF</fullName>
    </submittedName>
</protein>
<dbReference type="InterPro" id="IPR012349">
    <property type="entry name" value="Split_barrel_FMN-bd"/>
</dbReference>
<dbReference type="EMBL" id="JACBZT010000001">
    <property type="protein sequence ID" value="NYJ06400.1"/>
    <property type="molecule type" value="Genomic_DNA"/>
</dbReference>
<evidence type="ECO:0000256" key="1">
    <source>
        <dbReference type="ARBA" id="ARBA00023002"/>
    </source>
</evidence>
<sequence length="174" mass="18846">MSEDAFDDLIAALDPAMAIVTTVSGGERAGCLIGFHAQCSISPPRYVVWLSKANHTFRVGVHARSFAVHFLGQDDEHLAQLFGTTSGDDGDKFGECAWEEADGGVPLLSDCPNRFVAERVALLDEGSDHVCLVLHPTAASARTPFRPLRLSQVEHLQPGHESEERPKPAEERSA</sequence>
<proteinExistence type="predicted"/>
<dbReference type="GO" id="GO:0042602">
    <property type="term" value="F:riboflavin reductase (NADPH) activity"/>
    <property type="evidence" value="ECO:0007669"/>
    <property type="project" value="TreeGrafter"/>
</dbReference>
<dbReference type="InterPro" id="IPR002563">
    <property type="entry name" value="Flavin_Rdtase-like_dom"/>
</dbReference>